<keyword evidence="3" id="KW-1185">Reference proteome</keyword>
<evidence type="ECO:0000313" key="3">
    <source>
        <dbReference type="Proteomes" id="UP000253410"/>
    </source>
</evidence>
<feature type="chain" id="PRO_5016669660" description="DUF4402 domain-containing protein" evidence="1">
    <location>
        <begin position="23"/>
        <end position="170"/>
    </location>
</feature>
<gene>
    <name evidence="2" type="ORF">DF182_25005</name>
</gene>
<accession>A0A365XVK3</accession>
<dbReference type="InterPro" id="IPR025514">
    <property type="entry name" value="DUF4402"/>
</dbReference>
<name>A0A365XVK3_9BACT</name>
<keyword evidence="1" id="KW-0732">Signal</keyword>
<evidence type="ECO:0008006" key="4">
    <source>
        <dbReference type="Google" id="ProtNLM"/>
    </source>
</evidence>
<dbReference type="Pfam" id="PF14352">
    <property type="entry name" value="DUF4402"/>
    <property type="match status" value="1"/>
</dbReference>
<dbReference type="EMBL" id="QFFJ01000002">
    <property type="protein sequence ID" value="RBL89754.1"/>
    <property type="molecule type" value="Genomic_DNA"/>
</dbReference>
<protein>
    <recommendedName>
        <fullName evidence="4">DUF4402 domain-containing protein</fullName>
    </recommendedName>
</protein>
<reference evidence="2 3" key="1">
    <citation type="submission" date="2018-05" db="EMBL/GenBank/DDBJ databases">
        <title>Chitinophaga sp. K3CV102501T nov., isolated from isolated from a monsoon evergreen broad-leaved forest soil.</title>
        <authorList>
            <person name="Lv Y."/>
        </authorList>
    </citation>
    <scope>NUCLEOTIDE SEQUENCE [LARGE SCALE GENOMIC DNA]</scope>
    <source>
        <strain evidence="2 3">GDMCC 1.1325</strain>
    </source>
</reference>
<feature type="signal peptide" evidence="1">
    <location>
        <begin position="1"/>
        <end position="22"/>
    </location>
</feature>
<proteinExistence type="predicted"/>
<comment type="caution">
    <text evidence="2">The sequence shown here is derived from an EMBL/GenBank/DDBJ whole genome shotgun (WGS) entry which is preliminary data.</text>
</comment>
<dbReference type="OrthoDB" id="1436810at2"/>
<evidence type="ECO:0000256" key="1">
    <source>
        <dbReference type="SAM" id="SignalP"/>
    </source>
</evidence>
<dbReference type="RefSeq" id="WP_113618501.1">
    <property type="nucleotide sequence ID" value="NZ_QFFJ01000002.1"/>
</dbReference>
<dbReference type="Proteomes" id="UP000253410">
    <property type="component" value="Unassembled WGS sequence"/>
</dbReference>
<evidence type="ECO:0000313" key="2">
    <source>
        <dbReference type="EMBL" id="RBL89754.1"/>
    </source>
</evidence>
<dbReference type="AlphaFoldDB" id="A0A365XVK3"/>
<organism evidence="2 3">
    <name type="scientific">Chitinophaga flava</name>
    <dbReference type="NCBI Taxonomy" id="2259036"/>
    <lineage>
        <taxon>Bacteria</taxon>
        <taxon>Pseudomonadati</taxon>
        <taxon>Bacteroidota</taxon>
        <taxon>Chitinophagia</taxon>
        <taxon>Chitinophagales</taxon>
        <taxon>Chitinophagaceae</taxon>
        <taxon>Chitinophaga</taxon>
    </lineage>
</organism>
<sequence>MKKTILSMTLIVSVLSAMKVSAQTSATATANASATVVTPIAITTGNNLSFGLVAPSAAAGTVVLGTDGSRNFTGGASQLPGTGTVSVATFNVTGEPNYNYAITLPTSVTLTNGGGQNLVVDNFVSNPNGTGLLTAGAQTLLVGGTLELVANANPGSYSTVTPFSVTVNYN</sequence>